<dbReference type="EMBL" id="JANPWB010000001">
    <property type="protein sequence ID" value="KAJ1217187.1"/>
    <property type="molecule type" value="Genomic_DNA"/>
</dbReference>
<name>A0AAV7WWY5_PLEWA</name>
<feature type="compositionally biased region" description="Polar residues" evidence="1">
    <location>
        <begin position="133"/>
        <end position="145"/>
    </location>
</feature>
<sequence>MIHHSGSCSSVSSAAAPDLESGQARLPGLPVHYHPAAQAAQPLITARLGSHHLLQLHGPHHQPPSCSGGQLDQGQTHVLFCSSSWALRSPSHSLSAKGNVAPQTRHPLCRAPFSSQPVQSGPARVQPHPSQAPGGTQAQSRSLSGSREAPASSLPTLLTSLLRRVPAYSGCRGASPRGRPVRRPRRHRAYRATQHAALPLGPALQAACTRGPVKLLRAPLQQVAAQYPSVPVTIGLPPGHLQGVSGPLPPQMAPDKPGSTRSSFSLRPP</sequence>
<reference evidence="2" key="1">
    <citation type="journal article" date="2022" name="bioRxiv">
        <title>Sequencing and chromosome-scale assembly of the giantPleurodeles waltlgenome.</title>
        <authorList>
            <person name="Brown T."/>
            <person name="Elewa A."/>
            <person name="Iarovenko S."/>
            <person name="Subramanian E."/>
            <person name="Araus A.J."/>
            <person name="Petzold A."/>
            <person name="Susuki M."/>
            <person name="Suzuki K.-i.T."/>
            <person name="Hayashi T."/>
            <person name="Toyoda A."/>
            <person name="Oliveira C."/>
            <person name="Osipova E."/>
            <person name="Leigh N.D."/>
            <person name="Simon A."/>
            <person name="Yun M.H."/>
        </authorList>
    </citation>
    <scope>NUCLEOTIDE SEQUENCE</scope>
    <source>
        <strain evidence="2">20211129_DDA</strain>
        <tissue evidence="2">Liver</tissue>
    </source>
</reference>
<proteinExistence type="predicted"/>
<protein>
    <submittedName>
        <fullName evidence="2">Uncharacterized protein</fullName>
    </submittedName>
</protein>
<dbReference type="AlphaFoldDB" id="A0AAV7WWY5"/>
<comment type="caution">
    <text evidence="2">The sequence shown here is derived from an EMBL/GenBank/DDBJ whole genome shotgun (WGS) entry which is preliminary data.</text>
</comment>
<evidence type="ECO:0000313" key="3">
    <source>
        <dbReference type="Proteomes" id="UP001066276"/>
    </source>
</evidence>
<evidence type="ECO:0000313" key="2">
    <source>
        <dbReference type="EMBL" id="KAJ1217187.1"/>
    </source>
</evidence>
<organism evidence="2 3">
    <name type="scientific">Pleurodeles waltl</name>
    <name type="common">Iberian ribbed newt</name>
    <dbReference type="NCBI Taxonomy" id="8319"/>
    <lineage>
        <taxon>Eukaryota</taxon>
        <taxon>Metazoa</taxon>
        <taxon>Chordata</taxon>
        <taxon>Craniata</taxon>
        <taxon>Vertebrata</taxon>
        <taxon>Euteleostomi</taxon>
        <taxon>Amphibia</taxon>
        <taxon>Batrachia</taxon>
        <taxon>Caudata</taxon>
        <taxon>Salamandroidea</taxon>
        <taxon>Salamandridae</taxon>
        <taxon>Pleurodelinae</taxon>
        <taxon>Pleurodeles</taxon>
    </lineage>
</organism>
<feature type="region of interest" description="Disordered" evidence="1">
    <location>
        <begin position="238"/>
        <end position="269"/>
    </location>
</feature>
<feature type="region of interest" description="Disordered" evidence="1">
    <location>
        <begin position="92"/>
        <end position="152"/>
    </location>
</feature>
<feature type="compositionally biased region" description="Polar residues" evidence="1">
    <location>
        <begin position="259"/>
        <end position="269"/>
    </location>
</feature>
<gene>
    <name evidence="2" type="ORF">NDU88_004782</name>
</gene>
<accession>A0AAV7WWY5</accession>
<keyword evidence="3" id="KW-1185">Reference proteome</keyword>
<dbReference type="Proteomes" id="UP001066276">
    <property type="component" value="Chromosome 1_1"/>
</dbReference>
<evidence type="ECO:0000256" key="1">
    <source>
        <dbReference type="SAM" id="MobiDB-lite"/>
    </source>
</evidence>